<dbReference type="PANTHER" id="PTHR26312">
    <property type="entry name" value="TETRATRICOPEPTIDE REPEAT PROTEIN 5"/>
    <property type="match status" value="1"/>
</dbReference>
<proteinExistence type="predicted"/>
<dbReference type="eggNOG" id="ENOG502QQB3">
    <property type="taxonomic scope" value="Eukaryota"/>
</dbReference>
<dbReference type="STRING" id="29730.A0A0D2P0D2"/>
<accession>A0A0D2P0D2</accession>
<sequence>MVVKVAATSARLQWSQANLPQPPSSSQALASAISSPSLPRRCRSDGALVLKSVQRLNRSALFGSSSTNIQGSRSCDLLKPRSGTSRRACSASLDAFSDEEFSKKIQELALRFQLSDNDGTTTNSKTNGDDLVSERETETGTVPDFETESFEFSEQLSTIERKANSVDLPVSLRMIKRKLQWQEGFREAGESAYCSMKKAFSSMVFIIRELHSYTLQMRELLFYEDLQGILVRVQKEMHASFVWLFQQVFSHTPTLMVYVMILLANYSVHSMGSNAALAATAAANPTPGSYVGMVDVQDQKDSKFDSSSIKSFSVSSSSGKTASIGGNNGGGGKVRSVANGTDGDGWFNKADQFRTIFPDGASQLSSPGTTAETQSESTREEELTLWNSIVDEASKMLASYRDETLDHETIQRFVSPVTANIEPDGDYEDYIRTELLYQTGLSQDPTNSLLLANYAQFLYLVAHDYERAEEYFKKAVTVEAVDAEAYSKYASFLWKARNDLWAAEETFLEAIEADPSNSYYAANYAHFLWNTGGEDTCFPLDTTQDA</sequence>
<dbReference type="InterPro" id="IPR011990">
    <property type="entry name" value="TPR-like_helical_dom_sf"/>
</dbReference>
<dbReference type="EMBL" id="CM001742">
    <property type="protein sequence ID" value="KJB19898.1"/>
    <property type="molecule type" value="Genomic_DNA"/>
</dbReference>
<dbReference type="KEGG" id="gra:105788718"/>
<dbReference type="PANTHER" id="PTHR26312:SF132">
    <property type="entry name" value="OS01G0855200 PROTEIN"/>
    <property type="match status" value="1"/>
</dbReference>
<evidence type="ECO:0000313" key="3">
    <source>
        <dbReference type="Proteomes" id="UP000032304"/>
    </source>
</evidence>
<feature type="region of interest" description="Disordered" evidence="1">
    <location>
        <begin position="310"/>
        <end position="337"/>
    </location>
</feature>
<dbReference type="OMA" id="TCYPLDS"/>
<dbReference type="Gramene" id="KJB19898">
    <property type="protein sequence ID" value="KJB19898"/>
    <property type="gene ID" value="B456_003G123600"/>
</dbReference>
<gene>
    <name evidence="2" type="ORF">B456_003G123600</name>
</gene>
<dbReference type="SUPFAM" id="SSF48452">
    <property type="entry name" value="TPR-like"/>
    <property type="match status" value="1"/>
</dbReference>
<protein>
    <submittedName>
        <fullName evidence="2">Uncharacterized protein</fullName>
    </submittedName>
</protein>
<name>A0A0D2P0D2_GOSRA</name>
<reference evidence="2 3" key="1">
    <citation type="journal article" date="2012" name="Nature">
        <title>Repeated polyploidization of Gossypium genomes and the evolution of spinnable cotton fibres.</title>
        <authorList>
            <person name="Paterson A.H."/>
            <person name="Wendel J.F."/>
            <person name="Gundlach H."/>
            <person name="Guo H."/>
            <person name="Jenkins J."/>
            <person name="Jin D."/>
            <person name="Llewellyn D."/>
            <person name="Showmaker K.C."/>
            <person name="Shu S."/>
            <person name="Udall J."/>
            <person name="Yoo M.J."/>
            <person name="Byers R."/>
            <person name="Chen W."/>
            <person name="Doron-Faigenboim A."/>
            <person name="Duke M.V."/>
            <person name="Gong L."/>
            <person name="Grimwood J."/>
            <person name="Grover C."/>
            <person name="Grupp K."/>
            <person name="Hu G."/>
            <person name="Lee T.H."/>
            <person name="Li J."/>
            <person name="Lin L."/>
            <person name="Liu T."/>
            <person name="Marler B.S."/>
            <person name="Page J.T."/>
            <person name="Roberts A.W."/>
            <person name="Romanel E."/>
            <person name="Sanders W.S."/>
            <person name="Szadkowski E."/>
            <person name="Tan X."/>
            <person name="Tang H."/>
            <person name="Xu C."/>
            <person name="Wang J."/>
            <person name="Wang Z."/>
            <person name="Zhang D."/>
            <person name="Zhang L."/>
            <person name="Ashrafi H."/>
            <person name="Bedon F."/>
            <person name="Bowers J.E."/>
            <person name="Brubaker C.L."/>
            <person name="Chee P.W."/>
            <person name="Das S."/>
            <person name="Gingle A.R."/>
            <person name="Haigler C.H."/>
            <person name="Harker D."/>
            <person name="Hoffmann L.V."/>
            <person name="Hovav R."/>
            <person name="Jones D.C."/>
            <person name="Lemke C."/>
            <person name="Mansoor S."/>
            <person name="ur Rahman M."/>
            <person name="Rainville L.N."/>
            <person name="Rambani A."/>
            <person name="Reddy U.K."/>
            <person name="Rong J.K."/>
            <person name="Saranga Y."/>
            <person name="Scheffler B.E."/>
            <person name="Scheffler J.A."/>
            <person name="Stelly D.M."/>
            <person name="Triplett B.A."/>
            <person name="Van Deynze A."/>
            <person name="Vaslin M.F."/>
            <person name="Waghmare V.N."/>
            <person name="Walford S.A."/>
            <person name="Wright R.J."/>
            <person name="Zaki E.A."/>
            <person name="Zhang T."/>
            <person name="Dennis E.S."/>
            <person name="Mayer K.F."/>
            <person name="Peterson D.G."/>
            <person name="Rokhsar D.S."/>
            <person name="Wang X."/>
            <person name="Schmutz J."/>
        </authorList>
    </citation>
    <scope>NUCLEOTIDE SEQUENCE [LARGE SCALE GENOMIC DNA]</scope>
</reference>
<dbReference type="Gene3D" id="1.25.40.10">
    <property type="entry name" value="Tetratricopeptide repeat domain"/>
    <property type="match status" value="1"/>
</dbReference>
<organism evidence="2 3">
    <name type="scientific">Gossypium raimondii</name>
    <name type="common">Peruvian cotton</name>
    <name type="synonym">Gossypium klotzschianum subsp. raimondii</name>
    <dbReference type="NCBI Taxonomy" id="29730"/>
    <lineage>
        <taxon>Eukaryota</taxon>
        <taxon>Viridiplantae</taxon>
        <taxon>Streptophyta</taxon>
        <taxon>Embryophyta</taxon>
        <taxon>Tracheophyta</taxon>
        <taxon>Spermatophyta</taxon>
        <taxon>Magnoliopsida</taxon>
        <taxon>eudicotyledons</taxon>
        <taxon>Gunneridae</taxon>
        <taxon>Pentapetalae</taxon>
        <taxon>rosids</taxon>
        <taxon>malvids</taxon>
        <taxon>Malvales</taxon>
        <taxon>Malvaceae</taxon>
        <taxon>Malvoideae</taxon>
        <taxon>Gossypium</taxon>
    </lineage>
</organism>
<feature type="region of interest" description="Disordered" evidence="1">
    <location>
        <begin position="358"/>
        <end position="382"/>
    </location>
</feature>
<keyword evidence="3" id="KW-1185">Reference proteome</keyword>
<dbReference type="EMBL" id="CM001742">
    <property type="protein sequence ID" value="KJB19900.1"/>
    <property type="molecule type" value="Genomic_DNA"/>
</dbReference>
<dbReference type="Proteomes" id="UP000032304">
    <property type="component" value="Chromosome 3"/>
</dbReference>
<feature type="compositionally biased region" description="Polar residues" evidence="1">
    <location>
        <begin position="116"/>
        <end position="126"/>
    </location>
</feature>
<evidence type="ECO:0000313" key="2">
    <source>
        <dbReference type="EMBL" id="KJB19898.1"/>
    </source>
</evidence>
<feature type="region of interest" description="Disordered" evidence="1">
    <location>
        <begin position="116"/>
        <end position="138"/>
    </location>
</feature>
<feature type="compositionally biased region" description="Polar residues" evidence="1">
    <location>
        <begin position="362"/>
        <end position="376"/>
    </location>
</feature>
<evidence type="ECO:0000256" key="1">
    <source>
        <dbReference type="SAM" id="MobiDB-lite"/>
    </source>
</evidence>
<dbReference type="OrthoDB" id="1924189at2759"/>
<dbReference type="Gramene" id="KJB19900">
    <property type="protein sequence ID" value="KJB19900"/>
    <property type="gene ID" value="B456_003G123600"/>
</dbReference>
<dbReference type="AlphaFoldDB" id="A0A0D2P0D2"/>